<accession>A0A485K3N1</accession>
<gene>
    <name evidence="5" type="primary">Aste57867_851</name>
    <name evidence="4" type="ORF">As57867_000850</name>
    <name evidence="5" type="ORF">ASTE57867_851</name>
</gene>
<reference evidence="5 6" key="1">
    <citation type="submission" date="2019-03" db="EMBL/GenBank/DDBJ databases">
        <authorList>
            <person name="Gaulin E."/>
            <person name="Dumas B."/>
        </authorList>
    </citation>
    <scope>NUCLEOTIDE SEQUENCE [LARGE SCALE GENOMIC DNA]</scope>
    <source>
        <strain evidence="5">CBS 568.67</strain>
    </source>
</reference>
<dbReference type="InterPro" id="IPR013653">
    <property type="entry name" value="GCN5-like_dom"/>
</dbReference>
<feature type="domain" description="N-acetyltransferase" evidence="3">
    <location>
        <begin position="155"/>
        <end position="303"/>
    </location>
</feature>
<dbReference type="PANTHER" id="PTHR43420:SF12">
    <property type="entry name" value="N-ACETYLTRANSFERASE DOMAIN-CONTAINING PROTEIN"/>
    <property type="match status" value="1"/>
</dbReference>
<proteinExistence type="predicted"/>
<protein>
    <submittedName>
        <fullName evidence="5">Aste57867_851 protein</fullName>
    </submittedName>
</protein>
<dbReference type="Proteomes" id="UP000332933">
    <property type="component" value="Unassembled WGS sequence"/>
</dbReference>
<evidence type="ECO:0000256" key="2">
    <source>
        <dbReference type="ARBA" id="ARBA00023315"/>
    </source>
</evidence>
<evidence type="ECO:0000313" key="6">
    <source>
        <dbReference type="Proteomes" id="UP000332933"/>
    </source>
</evidence>
<keyword evidence="1" id="KW-0808">Transferase</keyword>
<dbReference type="Gene3D" id="3.40.630.30">
    <property type="match status" value="1"/>
</dbReference>
<keyword evidence="6" id="KW-1185">Reference proteome</keyword>
<keyword evidence="2" id="KW-0012">Acyltransferase</keyword>
<evidence type="ECO:0000313" key="4">
    <source>
        <dbReference type="EMBL" id="KAF0719729.1"/>
    </source>
</evidence>
<name>A0A485K3N1_9STRA</name>
<organism evidence="5 6">
    <name type="scientific">Aphanomyces stellatus</name>
    <dbReference type="NCBI Taxonomy" id="120398"/>
    <lineage>
        <taxon>Eukaryota</taxon>
        <taxon>Sar</taxon>
        <taxon>Stramenopiles</taxon>
        <taxon>Oomycota</taxon>
        <taxon>Saprolegniomycetes</taxon>
        <taxon>Saprolegniales</taxon>
        <taxon>Verrucalvaceae</taxon>
        <taxon>Aphanomyces</taxon>
    </lineage>
</organism>
<dbReference type="SUPFAM" id="SSF55729">
    <property type="entry name" value="Acyl-CoA N-acyltransferases (Nat)"/>
    <property type="match status" value="1"/>
</dbReference>
<dbReference type="PANTHER" id="PTHR43420">
    <property type="entry name" value="ACETYLTRANSFERASE"/>
    <property type="match status" value="1"/>
</dbReference>
<evidence type="ECO:0000313" key="5">
    <source>
        <dbReference type="EMBL" id="VFT78075.1"/>
    </source>
</evidence>
<evidence type="ECO:0000259" key="3">
    <source>
        <dbReference type="PROSITE" id="PS51186"/>
    </source>
</evidence>
<sequence>MTVPEKCLCQAPPSVMIDPISCPAAFQRATEALQEADPIGTNQIASLTLVTSAADGQWWVARNSTSVHSMALLSNHEVLLGPTVSTADAAEYGQIVGHLDDTLRKVRGPAAAIPAFVTSLQAARPQWVSKCVMTTLVYALVSPLTELEPPAPSCGTLRLATAADMPFLAAATVQYCLDTHIDVGFAETIYRCGLASQSLHVWAGDDAIPVAFASHAAPVHLAHTRVVRLTYVFTSPAARGRGVAGALTTAISRKLMASEPTIIMLNVDTTNARARRAYEKVGFEVRGEMETHVISANGDDTSA</sequence>
<dbReference type="InterPro" id="IPR050680">
    <property type="entry name" value="YpeA/RimI_acetyltransf"/>
</dbReference>
<reference evidence="4" key="2">
    <citation type="submission" date="2019-06" db="EMBL/GenBank/DDBJ databases">
        <title>Genomics analysis of Aphanomyces spp. identifies a new class of oomycete effector associated with host adaptation.</title>
        <authorList>
            <person name="Gaulin E."/>
        </authorList>
    </citation>
    <scope>NUCLEOTIDE SEQUENCE</scope>
    <source>
        <strain evidence="4">CBS 578.67</strain>
    </source>
</reference>
<dbReference type="PROSITE" id="PS51186">
    <property type="entry name" value="GNAT"/>
    <property type="match status" value="1"/>
</dbReference>
<dbReference type="EMBL" id="VJMH01000052">
    <property type="protein sequence ID" value="KAF0719729.1"/>
    <property type="molecule type" value="Genomic_DNA"/>
</dbReference>
<dbReference type="InterPro" id="IPR000182">
    <property type="entry name" value="GNAT_dom"/>
</dbReference>
<dbReference type="Pfam" id="PF08445">
    <property type="entry name" value="FR47"/>
    <property type="match status" value="1"/>
</dbReference>
<evidence type="ECO:0000256" key="1">
    <source>
        <dbReference type="ARBA" id="ARBA00022679"/>
    </source>
</evidence>
<dbReference type="AlphaFoldDB" id="A0A485K3N1"/>
<dbReference type="GO" id="GO:0016747">
    <property type="term" value="F:acyltransferase activity, transferring groups other than amino-acyl groups"/>
    <property type="evidence" value="ECO:0007669"/>
    <property type="project" value="InterPro"/>
</dbReference>
<dbReference type="InterPro" id="IPR016181">
    <property type="entry name" value="Acyl_CoA_acyltransferase"/>
</dbReference>
<dbReference type="EMBL" id="CAADRA010000052">
    <property type="protein sequence ID" value="VFT78075.1"/>
    <property type="molecule type" value="Genomic_DNA"/>
</dbReference>